<gene>
    <name evidence="2" type="ORF">JOC58_004769</name>
</gene>
<evidence type="ECO:0000313" key="2">
    <source>
        <dbReference type="EMBL" id="MDR6246809.1"/>
    </source>
</evidence>
<dbReference type="EMBL" id="JAVDQH010000046">
    <property type="protein sequence ID" value="MDR6246809.1"/>
    <property type="molecule type" value="Genomic_DNA"/>
</dbReference>
<accession>A0ABU1J5N7</accession>
<feature type="region of interest" description="Disordered" evidence="1">
    <location>
        <begin position="24"/>
        <end position="54"/>
    </location>
</feature>
<evidence type="ECO:0000256" key="1">
    <source>
        <dbReference type="SAM" id="MobiDB-lite"/>
    </source>
</evidence>
<feature type="non-terminal residue" evidence="2">
    <location>
        <position position="54"/>
    </location>
</feature>
<reference evidence="2 3" key="1">
    <citation type="submission" date="2023-07" db="EMBL/GenBank/DDBJ databases">
        <title>Genomic Encyclopedia of Type Strains, Phase IV (KMG-IV): sequencing the most valuable type-strain genomes for metagenomic binning, comparative biology and taxonomic classification.</title>
        <authorList>
            <person name="Goeker M."/>
        </authorList>
    </citation>
    <scope>NUCLEOTIDE SEQUENCE [LARGE SCALE GENOMIC DNA]</scope>
    <source>
        <strain evidence="2 3">DSM 22170</strain>
    </source>
</reference>
<keyword evidence="3" id="KW-1185">Reference proteome</keyword>
<proteinExistence type="predicted"/>
<name>A0ABU1J5N7_9BACL</name>
<sequence length="54" mass="6800">MFVVPVKYIAQLFQIHTISHIFKRTKERKNERTKERKNERTKERKNERTKERKN</sequence>
<dbReference type="Proteomes" id="UP001185028">
    <property type="component" value="Unassembled WGS sequence"/>
</dbReference>
<protein>
    <submittedName>
        <fullName evidence="2">Uncharacterized protein</fullName>
    </submittedName>
</protein>
<comment type="caution">
    <text evidence="2">The sequence shown here is derived from an EMBL/GenBank/DDBJ whole genome shotgun (WGS) entry which is preliminary data.</text>
</comment>
<feature type="compositionally biased region" description="Basic and acidic residues" evidence="1">
    <location>
        <begin position="28"/>
        <end position="54"/>
    </location>
</feature>
<evidence type="ECO:0000313" key="3">
    <source>
        <dbReference type="Proteomes" id="UP001185028"/>
    </source>
</evidence>
<organism evidence="2 3">
    <name type="scientific">Paenibacillus hunanensis</name>
    <dbReference type="NCBI Taxonomy" id="539262"/>
    <lineage>
        <taxon>Bacteria</taxon>
        <taxon>Bacillati</taxon>
        <taxon>Bacillota</taxon>
        <taxon>Bacilli</taxon>
        <taxon>Bacillales</taxon>
        <taxon>Paenibacillaceae</taxon>
        <taxon>Paenibacillus</taxon>
    </lineage>
</organism>